<organism evidence="2 3">
    <name type="scientific">Actinomycetospora chibensis</name>
    <dbReference type="NCBI Taxonomy" id="663606"/>
    <lineage>
        <taxon>Bacteria</taxon>
        <taxon>Bacillati</taxon>
        <taxon>Actinomycetota</taxon>
        <taxon>Actinomycetes</taxon>
        <taxon>Pseudonocardiales</taxon>
        <taxon>Pseudonocardiaceae</taxon>
        <taxon>Actinomycetospora</taxon>
    </lineage>
</organism>
<evidence type="ECO:0000313" key="2">
    <source>
        <dbReference type="EMBL" id="MFC4832861.1"/>
    </source>
</evidence>
<name>A0ABV9RF89_9PSEU</name>
<evidence type="ECO:0000256" key="1">
    <source>
        <dbReference type="SAM" id="MobiDB-lite"/>
    </source>
</evidence>
<dbReference type="EMBL" id="JBHSIM010000020">
    <property type="protein sequence ID" value="MFC4832861.1"/>
    <property type="molecule type" value="Genomic_DNA"/>
</dbReference>
<comment type="caution">
    <text evidence="2">The sequence shown here is derived from an EMBL/GenBank/DDBJ whole genome shotgun (WGS) entry which is preliminary data.</text>
</comment>
<feature type="region of interest" description="Disordered" evidence="1">
    <location>
        <begin position="1"/>
        <end position="55"/>
    </location>
</feature>
<gene>
    <name evidence="2" type="ORF">ACFPEL_10615</name>
</gene>
<dbReference type="Proteomes" id="UP001595909">
    <property type="component" value="Unassembled WGS sequence"/>
</dbReference>
<dbReference type="RefSeq" id="WP_274188234.1">
    <property type="nucleotide sequence ID" value="NZ_BAABHN010000020.1"/>
</dbReference>
<dbReference type="InterPro" id="IPR013402">
    <property type="entry name" value="CHP02569"/>
</dbReference>
<proteinExistence type="predicted"/>
<dbReference type="NCBIfam" id="TIGR02569">
    <property type="entry name" value="TIGR02569_actnb"/>
    <property type="match status" value="1"/>
</dbReference>
<keyword evidence="3" id="KW-1185">Reference proteome</keyword>
<accession>A0ABV9RF89</accession>
<feature type="compositionally biased region" description="Low complexity" evidence="1">
    <location>
        <begin position="20"/>
        <end position="36"/>
    </location>
</feature>
<reference evidence="3" key="1">
    <citation type="journal article" date="2019" name="Int. J. Syst. Evol. Microbiol.">
        <title>The Global Catalogue of Microorganisms (GCM) 10K type strain sequencing project: providing services to taxonomists for standard genome sequencing and annotation.</title>
        <authorList>
            <consortium name="The Broad Institute Genomics Platform"/>
            <consortium name="The Broad Institute Genome Sequencing Center for Infectious Disease"/>
            <person name="Wu L."/>
            <person name="Ma J."/>
        </authorList>
    </citation>
    <scope>NUCLEOTIDE SEQUENCE [LARGE SCALE GENOMIC DNA]</scope>
    <source>
        <strain evidence="3">CCUG 50347</strain>
    </source>
</reference>
<protein>
    <submittedName>
        <fullName evidence="2">TIGR02569 family protein</fullName>
    </submittedName>
</protein>
<evidence type="ECO:0000313" key="3">
    <source>
        <dbReference type="Proteomes" id="UP001595909"/>
    </source>
</evidence>
<sequence>MTAAPPHKTAPSPDEDAATGAAASDPHPGAHPAGPDAGSGTGPGADPRLEHGPPEHVRTAFGVREAVPRPRPDLPGPAWRCDALVLRPVADTVLAAWSASAIEELGTAGVDGLRLARPVRASDGRRVVAGWAASHDVPGRVEPRHDDVIAASLRLHRATARLERPRLVDDRDDLLARADRAAFGERKPSLDPETGGTLFAELARRRRPLDRPSQLVHGDLFGTVLFDPSDPSAPPAVLDLVPFWRPVEWAAAVVVIDALAWGGADPGILTRWSHLAEWPQMLLHALLFRLAVHAQHPSCTRESLHGLEHAARLVGSLLPY</sequence>